<protein>
    <submittedName>
        <fullName evidence="10">Xanthine permease</fullName>
    </submittedName>
</protein>
<dbReference type="RefSeq" id="WP_225858224.1">
    <property type="nucleotide sequence ID" value="NZ_BHYM01000044.1"/>
</dbReference>
<dbReference type="InterPro" id="IPR006042">
    <property type="entry name" value="Xan_ur_permease"/>
</dbReference>
<name>A0A402CCT1_RHOWR</name>
<feature type="transmembrane region" description="Helical" evidence="9">
    <location>
        <begin position="383"/>
        <end position="405"/>
    </location>
</feature>
<evidence type="ECO:0000256" key="3">
    <source>
        <dbReference type="ARBA" id="ARBA00022448"/>
    </source>
</evidence>
<keyword evidence="5 9" id="KW-0812">Transmembrane</keyword>
<keyword evidence="3" id="KW-0813">Transport</keyword>
<evidence type="ECO:0000313" key="10">
    <source>
        <dbReference type="EMBL" id="GCE41418.1"/>
    </source>
</evidence>
<dbReference type="PANTHER" id="PTHR42810:SF4">
    <property type="entry name" value="URIC ACID TRANSPORTER UACT"/>
    <property type="match status" value="1"/>
</dbReference>
<evidence type="ECO:0000256" key="7">
    <source>
        <dbReference type="ARBA" id="ARBA00023136"/>
    </source>
</evidence>
<evidence type="ECO:0000256" key="2">
    <source>
        <dbReference type="ARBA" id="ARBA00008821"/>
    </source>
</evidence>
<feature type="transmembrane region" description="Helical" evidence="9">
    <location>
        <begin position="144"/>
        <end position="163"/>
    </location>
</feature>
<accession>A0A402CCT1</accession>
<feature type="transmembrane region" description="Helical" evidence="9">
    <location>
        <begin position="350"/>
        <end position="371"/>
    </location>
</feature>
<keyword evidence="11" id="KW-1185">Reference proteome</keyword>
<evidence type="ECO:0000256" key="4">
    <source>
        <dbReference type="ARBA" id="ARBA00022475"/>
    </source>
</evidence>
<dbReference type="NCBIfam" id="TIGR00801">
    <property type="entry name" value="ncs2"/>
    <property type="match status" value="1"/>
</dbReference>
<evidence type="ECO:0000313" key="11">
    <source>
        <dbReference type="Proteomes" id="UP000287519"/>
    </source>
</evidence>
<feature type="transmembrane region" description="Helical" evidence="9">
    <location>
        <begin position="325"/>
        <end position="344"/>
    </location>
</feature>
<dbReference type="GO" id="GO:0005886">
    <property type="term" value="C:plasma membrane"/>
    <property type="evidence" value="ECO:0007669"/>
    <property type="project" value="UniProtKB-SubCell"/>
</dbReference>
<gene>
    <name evidence="10" type="ORF">Rhow_005077</name>
</gene>
<dbReference type="PROSITE" id="PS01116">
    <property type="entry name" value="XANTH_URACIL_PERMASE"/>
    <property type="match status" value="1"/>
</dbReference>
<feature type="transmembrane region" description="Helical" evidence="9">
    <location>
        <begin position="411"/>
        <end position="434"/>
    </location>
</feature>
<keyword evidence="7 9" id="KW-0472">Membrane</keyword>
<evidence type="ECO:0000256" key="6">
    <source>
        <dbReference type="ARBA" id="ARBA00022989"/>
    </source>
</evidence>
<dbReference type="InterPro" id="IPR006043">
    <property type="entry name" value="NCS2"/>
</dbReference>
<dbReference type="Proteomes" id="UP000287519">
    <property type="component" value="Unassembled WGS sequence"/>
</dbReference>
<evidence type="ECO:0000256" key="9">
    <source>
        <dbReference type="SAM" id="Phobius"/>
    </source>
</evidence>
<organism evidence="10 11">
    <name type="scientific">Rhodococcus wratislaviensis</name>
    <name type="common">Tsukamurella wratislaviensis</name>
    <dbReference type="NCBI Taxonomy" id="44752"/>
    <lineage>
        <taxon>Bacteria</taxon>
        <taxon>Bacillati</taxon>
        <taxon>Actinomycetota</taxon>
        <taxon>Actinomycetes</taxon>
        <taxon>Mycobacteriales</taxon>
        <taxon>Nocardiaceae</taxon>
        <taxon>Rhodococcus</taxon>
    </lineage>
</organism>
<dbReference type="NCBIfam" id="TIGR03173">
    <property type="entry name" value="pbuX"/>
    <property type="match status" value="1"/>
</dbReference>
<dbReference type="AlphaFoldDB" id="A0A402CCT1"/>
<keyword evidence="4" id="KW-1003">Cell membrane</keyword>
<evidence type="ECO:0000256" key="8">
    <source>
        <dbReference type="SAM" id="MobiDB-lite"/>
    </source>
</evidence>
<evidence type="ECO:0000256" key="5">
    <source>
        <dbReference type="ARBA" id="ARBA00022692"/>
    </source>
</evidence>
<evidence type="ECO:0000256" key="1">
    <source>
        <dbReference type="ARBA" id="ARBA00004651"/>
    </source>
</evidence>
<comment type="subcellular location">
    <subcellularLocation>
        <location evidence="1">Cell membrane</location>
        <topology evidence="1">Multi-pass membrane protein</topology>
    </subcellularLocation>
</comment>
<feature type="transmembrane region" description="Helical" evidence="9">
    <location>
        <begin position="57"/>
        <end position="74"/>
    </location>
</feature>
<sequence length="494" mass="50699">MKRIGHRVAGTTGPEDERLPLGKSYIYGLQHILTMYGGVIAPPLIVGGAAGLTGVEIGLLVSAALFVSGAATLLQTLGVPFFGARLPLVQGISFASVSTMVAVAAGPGGLRSVFGAIMVAGVIGLLISPFFCKIVRYFPPVVTGSIITVIGISLLPVAVRWAMGGNAKAPDWGSMSNIGLAGFSLFVVLLVSRLVQGTLSRLSILIGIVVGTLFAALIGKADFSAVGKGAIFELPQVFAFGTPLFQIGAIISMTVVILVIMTETTADILAVGEIVETKVDARRVGDGLRADMLATTVAPVFGTFPASAFAQNVGLVAITGIKSRYVVAAGGSVLFALGLFPILGRLVASVPLPVLGGAGIVLFGSVAASGIRTLSKVSYDGNLNLVIVAVALGFGVIPIAVPEFYSAFPEWVHIVFDSGISAASIVAVLLNILFNEIKAGNRPTPSVVSAAPPLAVHRAEDPEHPADTGLPADTEPADNEQRADTARTSAVRNE</sequence>
<feature type="transmembrane region" description="Helical" evidence="9">
    <location>
        <begin position="175"/>
        <end position="195"/>
    </location>
</feature>
<feature type="transmembrane region" description="Helical" evidence="9">
    <location>
        <begin position="112"/>
        <end position="132"/>
    </location>
</feature>
<reference evidence="10 11" key="1">
    <citation type="submission" date="2018-11" db="EMBL/GenBank/DDBJ databases">
        <title>Microbial catabolism of amino acid.</title>
        <authorList>
            <person name="Hibi M."/>
            <person name="Ogawa J."/>
        </authorList>
    </citation>
    <scope>NUCLEOTIDE SEQUENCE [LARGE SCALE GENOMIC DNA]</scope>
    <source>
        <strain evidence="10 11">C31-06</strain>
    </source>
</reference>
<dbReference type="InterPro" id="IPR017588">
    <property type="entry name" value="UacT-like"/>
</dbReference>
<dbReference type="GO" id="GO:0042907">
    <property type="term" value="F:xanthine transmembrane transporter activity"/>
    <property type="evidence" value="ECO:0007669"/>
    <property type="project" value="TreeGrafter"/>
</dbReference>
<comment type="similarity">
    <text evidence="2">Belongs to the nucleobase:cation symporter-2 (NCS2) (TC 2.A.40) family.</text>
</comment>
<dbReference type="PANTHER" id="PTHR42810">
    <property type="entry name" value="PURINE PERMEASE C1399.01C-RELATED"/>
    <property type="match status" value="1"/>
</dbReference>
<feature type="compositionally biased region" description="Basic and acidic residues" evidence="8">
    <location>
        <begin position="457"/>
        <end position="466"/>
    </location>
</feature>
<feature type="transmembrane region" description="Helical" evidence="9">
    <location>
        <begin position="238"/>
        <end position="260"/>
    </location>
</feature>
<dbReference type="NCBIfam" id="NF037981">
    <property type="entry name" value="NCS2_1"/>
    <property type="match status" value="1"/>
</dbReference>
<proteinExistence type="inferred from homology"/>
<feature type="region of interest" description="Disordered" evidence="8">
    <location>
        <begin position="452"/>
        <end position="494"/>
    </location>
</feature>
<feature type="transmembrane region" description="Helical" evidence="9">
    <location>
        <begin position="202"/>
        <end position="218"/>
    </location>
</feature>
<feature type="transmembrane region" description="Helical" evidence="9">
    <location>
        <begin position="25"/>
        <end position="45"/>
    </location>
</feature>
<dbReference type="Pfam" id="PF00860">
    <property type="entry name" value="Xan_ur_permease"/>
    <property type="match status" value="1"/>
</dbReference>
<keyword evidence="6 9" id="KW-1133">Transmembrane helix</keyword>
<comment type="caution">
    <text evidence="10">The sequence shown here is derived from an EMBL/GenBank/DDBJ whole genome shotgun (WGS) entry which is preliminary data.</text>
</comment>
<feature type="transmembrane region" description="Helical" evidence="9">
    <location>
        <begin position="86"/>
        <end position="106"/>
    </location>
</feature>
<dbReference type="EMBL" id="BHYM01000044">
    <property type="protein sequence ID" value="GCE41418.1"/>
    <property type="molecule type" value="Genomic_DNA"/>
</dbReference>